<feature type="transmembrane region" description="Helical" evidence="1">
    <location>
        <begin position="229"/>
        <end position="247"/>
    </location>
</feature>
<evidence type="ECO:0000313" key="2">
    <source>
        <dbReference type="EMBL" id="TAA43632.1"/>
    </source>
</evidence>
<sequence>MSSIFSGQGEMSRGLSNVLGGVATLLGGLIFLISSGEDRVFLYSLSAFMLTLAAFGFSHGKLRKLIGSLISLFFISLSFYAVAVSDDLMTIVAIPLVFGVPGAIYIYIARFGIWHNTNQYSSKTKKVNISQTNSELTDTTTTHVEIELSGKQLIDNTRGIPLASLIIYMLISNLLFSIIYALLPELATLVTAGHLTSDERRLFGYTYALICLLKSVTILFIWLKKKIAVFSYVIIVVINVLITALLLQSVITSIYILIGSLFIPAVLLSLIRNKWHIFS</sequence>
<dbReference type="RefSeq" id="WP_130567216.1">
    <property type="nucleotide sequence ID" value="NZ_SHLY01000005.1"/>
</dbReference>
<feature type="transmembrane region" description="Helical" evidence="1">
    <location>
        <begin position="253"/>
        <end position="271"/>
    </location>
</feature>
<feature type="transmembrane region" description="Helical" evidence="1">
    <location>
        <begin position="40"/>
        <end position="58"/>
    </location>
</feature>
<feature type="transmembrane region" description="Helical" evidence="1">
    <location>
        <begin position="88"/>
        <end position="108"/>
    </location>
</feature>
<feature type="transmembrane region" description="Helical" evidence="1">
    <location>
        <begin position="202"/>
        <end position="222"/>
    </location>
</feature>
<evidence type="ECO:0000313" key="3">
    <source>
        <dbReference type="Proteomes" id="UP000292544"/>
    </source>
</evidence>
<keyword evidence="1" id="KW-0812">Transmembrane</keyword>
<evidence type="ECO:0008006" key="4">
    <source>
        <dbReference type="Google" id="ProtNLM"/>
    </source>
</evidence>
<gene>
    <name evidence="2" type="ORF">EXY25_13840</name>
</gene>
<feature type="transmembrane region" description="Helical" evidence="1">
    <location>
        <begin position="15"/>
        <end position="34"/>
    </location>
</feature>
<feature type="transmembrane region" description="Helical" evidence="1">
    <location>
        <begin position="65"/>
        <end position="82"/>
    </location>
</feature>
<feature type="transmembrane region" description="Helical" evidence="1">
    <location>
        <begin position="160"/>
        <end position="182"/>
    </location>
</feature>
<keyword evidence="1" id="KW-0472">Membrane</keyword>
<reference evidence="3" key="1">
    <citation type="submission" date="2019-02" db="EMBL/GenBank/DDBJ databases">
        <title>Draft genome sequence of Muricauda sp. 176CP4-71.</title>
        <authorList>
            <person name="Park J.-S."/>
        </authorList>
    </citation>
    <scope>NUCLEOTIDE SEQUENCE [LARGE SCALE GENOMIC DNA]</scope>
    <source>
        <strain evidence="3">176GS2-150</strain>
    </source>
</reference>
<name>A0ABY1WMT2_9GAMM</name>
<keyword evidence="1" id="KW-1133">Transmembrane helix</keyword>
<comment type="caution">
    <text evidence="2">The sequence shown here is derived from an EMBL/GenBank/DDBJ whole genome shotgun (WGS) entry which is preliminary data.</text>
</comment>
<dbReference type="EMBL" id="SHLY01000005">
    <property type="protein sequence ID" value="TAA43632.1"/>
    <property type="molecule type" value="Genomic_DNA"/>
</dbReference>
<organism evidence="2 3">
    <name type="scientific">Corallincola spongiicola</name>
    <dbReference type="NCBI Taxonomy" id="2520508"/>
    <lineage>
        <taxon>Bacteria</taxon>
        <taxon>Pseudomonadati</taxon>
        <taxon>Pseudomonadota</taxon>
        <taxon>Gammaproteobacteria</taxon>
        <taxon>Alteromonadales</taxon>
        <taxon>Psychromonadaceae</taxon>
        <taxon>Corallincola</taxon>
    </lineage>
</organism>
<evidence type="ECO:0000256" key="1">
    <source>
        <dbReference type="SAM" id="Phobius"/>
    </source>
</evidence>
<dbReference type="Proteomes" id="UP000292544">
    <property type="component" value="Unassembled WGS sequence"/>
</dbReference>
<protein>
    <recommendedName>
        <fullName evidence="4">DUF2232 domain-containing protein</fullName>
    </recommendedName>
</protein>
<accession>A0ABY1WMT2</accession>
<proteinExistence type="predicted"/>
<keyword evidence="3" id="KW-1185">Reference proteome</keyword>